<evidence type="ECO:0000256" key="8">
    <source>
        <dbReference type="ARBA" id="ARBA00023242"/>
    </source>
</evidence>
<dbReference type="WBParaSite" id="GPUH_0001791701-mRNA-1">
    <property type="protein sequence ID" value="GPUH_0001791701-mRNA-1"/>
    <property type="gene ID" value="GPUH_0001791701"/>
</dbReference>
<comment type="subcellular location">
    <subcellularLocation>
        <location evidence="1">Nucleus</location>
    </subcellularLocation>
</comment>
<keyword evidence="6" id="KW-0010">Activator</keyword>
<protein>
    <submittedName>
        <fullName evidence="12">CSRNP_N domain-containing protein</fullName>
    </submittedName>
</protein>
<dbReference type="OrthoDB" id="5946974at2759"/>
<dbReference type="GO" id="GO:0000981">
    <property type="term" value="F:DNA-binding transcription factor activity, RNA polymerase II-specific"/>
    <property type="evidence" value="ECO:0007669"/>
    <property type="project" value="TreeGrafter"/>
</dbReference>
<evidence type="ECO:0000256" key="1">
    <source>
        <dbReference type="ARBA" id="ARBA00004123"/>
    </source>
</evidence>
<evidence type="ECO:0000313" key="12">
    <source>
        <dbReference type="WBParaSite" id="GPUH_0001791701-mRNA-1"/>
    </source>
</evidence>
<evidence type="ECO:0000313" key="11">
    <source>
        <dbReference type="Proteomes" id="UP000271098"/>
    </source>
</evidence>
<dbReference type="Proteomes" id="UP000271098">
    <property type="component" value="Unassembled WGS sequence"/>
</dbReference>
<dbReference type="GO" id="GO:0006915">
    <property type="term" value="P:apoptotic process"/>
    <property type="evidence" value="ECO:0007669"/>
    <property type="project" value="UniProtKB-KW"/>
</dbReference>
<evidence type="ECO:0000256" key="4">
    <source>
        <dbReference type="ARBA" id="ARBA00023015"/>
    </source>
</evidence>
<comment type="similarity">
    <text evidence="2">Belongs to the AXUD1 family.</text>
</comment>
<dbReference type="PANTHER" id="PTHR13580:SF9">
    <property type="entry name" value="AXIN1 UP-REGULATED 1, ISOFORM A"/>
    <property type="match status" value="1"/>
</dbReference>
<evidence type="ECO:0000256" key="6">
    <source>
        <dbReference type="ARBA" id="ARBA00023159"/>
    </source>
</evidence>
<evidence type="ECO:0000256" key="2">
    <source>
        <dbReference type="ARBA" id="ARBA00008548"/>
    </source>
</evidence>
<reference evidence="10 11" key="2">
    <citation type="submission" date="2018-11" db="EMBL/GenBank/DDBJ databases">
        <authorList>
            <consortium name="Pathogen Informatics"/>
        </authorList>
    </citation>
    <scope>NUCLEOTIDE SEQUENCE [LARGE SCALE GENOMIC DNA]</scope>
</reference>
<dbReference type="PANTHER" id="PTHR13580">
    <property type="entry name" value="TGF-BETA INDUCED APOPTOSIS PROTEIN"/>
    <property type="match status" value="1"/>
</dbReference>
<dbReference type="GO" id="GO:0005634">
    <property type="term" value="C:nucleus"/>
    <property type="evidence" value="ECO:0007669"/>
    <property type="project" value="UniProtKB-SubCell"/>
</dbReference>
<evidence type="ECO:0000256" key="3">
    <source>
        <dbReference type="ARBA" id="ARBA00022703"/>
    </source>
</evidence>
<accession>A0A183EAA1</accession>
<keyword evidence="8" id="KW-0539">Nucleus</keyword>
<keyword evidence="5" id="KW-0238">DNA-binding</keyword>
<keyword evidence="3" id="KW-0053">Apoptosis</keyword>
<dbReference type="EMBL" id="UYRT01085851">
    <property type="protein sequence ID" value="VDN30646.1"/>
    <property type="molecule type" value="Genomic_DNA"/>
</dbReference>
<dbReference type="GO" id="GO:0043565">
    <property type="term" value="F:sequence-specific DNA binding"/>
    <property type="evidence" value="ECO:0007669"/>
    <property type="project" value="TreeGrafter"/>
</dbReference>
<dbReference type="Pfam" id="PF16019">
    <property type="entry name" value="CSRNP_N"/>
    <property type="match status" value="1"/>
</dbReference>
<dbReference type="InterPro" id="IPR031972">
    <property type="entry name" value="CSRNP_N"/>
</dbReference>
<dbReference type="InterPro" id="IPR023260">
    <property type="entry name" value="Cys/Ser-rich_nuc_prot"/>
</dbReference>
<sequence>VDAESFPCNCTASTCANPFGRREFDARHVRSHLHSTLMRLRDAQIRNYTVNDAWRELMELYASIRPYKIRHKRRFIVDSSAGFVDADIQELAIATQFQCAIELCAPMPSNCPPGPRGPKGERGEPGG</sequence>
<feature type="domain" description="Cysteine/serine-rich nuclear protein N-terminal" evidence="9">
    <location>
        <begin position="1"/>
        <end position="41"/>
    </location>
</feature>
<evidence type="ECO:0000256" key="5">
    <source>
        <dbReference type="ARBA" id="ARBA00023125"/>
    </source>
</evidence>
<name>A0A183EAA1_9BILA</name>
<keyword evidence="4" id="KW-0805">Transcription regulation</keyword>
<reference evidence="12" key="1">
    <citation type="submission" date="2016-06" db="UniProtKB">
        <authorList>
            <consortium name="WormBaseParasite"/>
        </authorList>
    </citation>
    <scope>IDENTIFICATION</scope>
</reference>
<gene>
    <name evidence="10" type="ORF">GPUH_LOCUS17892</name>
</gene>
<evidence type="ECO:0000256" key="7">
    <source>
        <dbReference type="ARBA" id="ARBA00023163"/>
    </source>
</evidence>
<evidence type="ECO:0000313" key="10">
    <source>
        <dbReference type="EMBL" id="VDN30646.1"/>
    </source>
</evidence>
<dbReference type="AlphaFoldDB" id="A0A183EAA1"/>
<organism evidence="12">
    <name type="scientific">Gongylonema pulchrum</name>
    <dbReference type="NCBI Taxonomy" id="637853"/>
    <lineage>
        <taxon>Eukaryota</taxon>
        <taxon>Metazoa</taxon>
        <taxon>Ecdysozoa</taxon>
        <taxon>Nematoda</taxon>
        <taxon>Chromadorea</taxon>
        <taxon>Rhabditida</taxon>
        <taxon>Spirurina</taxon>
        <taxon>Spiruromorpha</taxon>
        <taxon>Spiruroidea</taxon>
        <taxon>Gongylonematidae</taxon>
        <taxon>Gongylonema</taxon>
    </lineage>
</organism>
<keyword evidence="7" id="KW-0804">Transcription</keyword>
<proteinExistence type="inferred from homology"/>
<evidence type="ECO:0000259" key="9">
    <source>
        <dbReference type="Pfam" id="PF16019"/>
    </source>
</evidence>
<keyword evidence="11" id="KW-1185">Reference proteome</keyword>